<evidence type="ECO:0000313" key="3">
    <source>
        <dbReference type="Proteomes" id="UP000295334"/>
    </source>
</evidence>
<dbReference type="RefSeq" id="WP_131449352.1">
    <property type="nucleotide sequence ID" value="NZ_SJZI01000042.1"/>
</dbReference>
<dbReference type="Pfam" id="PF13573">
    <property type="entry name" value="SprB"/>
    <property type="match status" value="6"/>
</dbReference>
<dbReference type="OrthoDB" id="7794186at2"/>
<evidence type="ECO:0000313" key="2">
    <source>
        <dbReference type="EMBL" id="TCJ14361.1"/>
    </source>
</evidence>
<feature type="signal peptide" evidence="1">
    <location>
        <begin position="1"/>
        <end position="21"/>
    </location>
</feature>
<feature type="chain" id="PRO_5020477996" description="T9SS type B sorting domain-containing protein" evidence="1">
    <location>
        <begin position="22"/>
        <end position="1711"/>
    </location>
</feature>
<dbReference type="InterPro" id="IPR025667">
    <property type="entry name" value="SprB_repeat"/>
</dbReference>
<organism evidence="2 3">
    <name type="scientific">Flaviaesturariibacter flavus</name>
    <dbReference type="NCBI Taxonomy" id="2502780"/>
    <lineage>
        <taxon>Bacteria</taxon>
        <taxon>Pseudomonadati</taxon>
        <taxon>Bacteroidota</taxon>
        <taxon>Chitinophagia</taxon>
        <taxon>Chitinophagales</taxon>
        <taxon>Chitinophagaceae</taxon>
        <taxon>Flaviaestuariibacter</taxon>
    </lineage>
</organism>
<dbReference type="Pfam" id="PF13585">
    <property type="entry name" value="CHU_C"/>
    <property type="match status" value="1"/>
</dbReference>
<comment type="caution">
    <text evidence="2">The sequence shown here is derived from an EMBL/GenBank/DDBJ whole genome shotgun (WGS) entry which is preliminary data.</text>
</comment>
<keyword evidence="3" id="KW-1185">Reference proteome</keyword>
<proteinExistence type="predicted"/>
<sequence>MKMTRLLLVLVTLVFTVRASAQVPGFSFTCSRDTTIQDCGAQVCFNLKARVPDVRSTSSYTVNPVSSTGGCFAPVVAPNDPAGTPTSITVDDRYSSKINLPFTFTFYGINYSSLVASGNGYLSFDPNNNLAGTFSHYGIIQSGTGLGANTGTPQDLPSSRYDPSVIMGVYHDLDPGVSASPTKKIQYQVYGVAPYRRFVLSFYKIPLYQTTGSTCNQSFENTSQITLYESTNIIEVSVYSQQICTAWNQGRAMIGIQDHNGGAGIMPPGRRASDAPWGSANMNETWRFVPASGSTSLLKRVEVLNSANVVLATGTRGTAVNGVVPVTFPNLCVGGGITRLVVRAAYQKYGAPTQEIYTYDTVRVIAGFNATATPTHATCATPGSIKVDIPAGEGVPPFSYSINNGAYGSSNTFTGLNPGTYSVIARDANCADTMTVTVLPPAGLSGTTATVPSGCNPSGSITVTPTSGTAPYTYALDGSPTFQSSNIFTAVAAGAHTVTIKDAQGCTGTVNVTVGTRAALGGSGTAQPSGCTPSGSVTITPAGGTAPFSFSINGGSTWQSAGQFNLLGAGTYNVRIKDSTGCTFDVNGVIVPGTTLTASAVTTNSNCTPSGTITVSVTPPGLGTPPYTYQLGTTGTPQNGNTFGPLAAGTYTVIVRDATGCQVSVTATIDSNPPVTLNAISTPSGCNPPSGTITATANGVAPYTFKLDGVRTQASGLFTGVTSGQHTVEVTDAGGCVATFDIVVGATPAVDASATSTPSGCTPADGSITVSATGGTGTFTYKLLPNTTQPGNTFTGLAAGNYTVVVEDAVGCTDTVAVSVGATPLPAGTASTTLSGCTPSGTITINMNQGTGPYSYRLGTAGTPQASNTFNGQAAGTYTITVTDAKGCTVDIQATVGQHPALTAIGNTTPSGCTPPSGSITITVPAGAGLAPFTYDLDALGPVASNSFTGVTAGAHQVVVRDAAGCSFPVDVVVGAPAPLTAAAATTPSGCAPSGTITVTVTPGIGQAPFQYRLGGAGTPQASNVFNNIGAGTYTVTVLDAAGCTVDVTAVVDPAQPLLATVRTHSPSCDAAANGSAVLLPQNGIAPFQFRINGGAWQASDSFPNLAAGIYNLQFQDASGCISPQFPATVAAGAPITAVATQNNVACFGGSNGSATLTLSGNATAPFLFSTDNFSTSQAGNTITGLPAGAATIWFRDAQGCSNSIQVTITQPAALSAGTTQLVQPKCFGAANGTVTLSASGGTAPYQYSFNGSAFGPAAQFTSAAGTFNGAIRDANNCSVTVNGIVLTEPARLVIDSVVSEPATCVADGRLRVFASGGTTPFQYQLNTGSYGASNSFTTAAGTYSVSVQDANNCAASRPGNVVTQISNLQYVSPGPDTICQGSKTTLAPVTNATGFVWTGPAIVPNNTQQSSIDVRPVRDTFYILNYTLGSCSGRDSIPVTVRPAPVPDAGTATEICFGQDGQLNAATGFSAYHWAPSTYLTDANIRNPRVIRPNASITYQLHVVDANGCASLVPDTVTQLVTPPIIVRFSPPDTVAYIGDTLRIIASAAANHFEWFTSMGTTPVNIVNPNVPNALLLVEKTETFRIRAWTDQGCSGEGFFYLRAYRGPEIYVPDAFTPNRDGKNDLLRPVCVGLQTLNYFRVFNRWGQLMYEYKGERRGPEVYNLRQSNIGWDGRQNGKELVTGTYVWVAEGVTKEGKRVSRKGVVTLIQ</sequence>
<evidence type="ECO:0008006" key="4">
    <source>
        <dbReference type="Google" id="ProtNLM"/>
    </source>
</evidence>
<dbReference type="Proteomes" id="UP000295334">
    <property type="component" value="Unassembled WGS sequence"/>
</dbReference>
<dbReference type="EMBL" id="SJZI01000042">
    <property type="protein sequence ID" value="TCJ14361.1"/>
    <property type="molecule type" value="Genomic_DNA"/>
</dbReference>
<evidence type="ECO:0000256" key="1">
    <source>
        <dbReference type="SAM" id="SignalP"/>
    </source>
</evidence>
<protein>
    <recommendedName>
        <fullName evidence="4">T9SS type B sorting domain-containing protein</fullName>
    </recommendedName>
</protein>
<gene>
    <name evidence="2" type="ORF">EPD60_10215</name>
</gene>
<accession>A0A4R1BBH4</accession>
<reference evidence="2 3" key="1">
    <citation type="submission" date="2019-03" db="EMBL/GenBank/DDBJ databases">
        <authorList>
            <person name="Kim M.K.M."/>
        </authorList>
    </citation>
    <scope>NUCLEOTIDE SEQUENCE [LARGE SCALE GENOMIC DNA]</scope>
    <source>
        <strain evidence="2 3">17J68-12</strain>
    </source>
</reference>
<name>A0A4R1BBH4_9BACT</name>
<keyword evidence="1" id="KW-0732">Signal</keyword>